<evidence type="ECO:0000313" key="7">
    <source>
        <dbReference type="Proteomes" id="UP000752171"/>
    </source>
</evidence>
<dbReference type="Proteomes" id="UP000694621">
    <property type="component" value="Unplaced"/>
</dbReference>
<sequence length="316" mass="35284">MAFCVGSVLVLSVLSLIRVRGEVSVDCGRSSVSVRWTDSQSLTDPWFLRLGSCLPSSISVRPGGAEAIFYARFDDCSFRRLVTEDEIVFENELSTEPSTKNPSGFFSPIVCVYERPADWRPPMYDPMLFLTNGQGDLVFHMNFMKEDFSGVATSTTFPLGSLISIAAAVEQQAHQPLVLLLEECVASTTPEPEQSNKIYPIIANKGCLIESKKSNSRFLPRRNPSEIRMYLQAFKFALGEDVYIHCKLVAWDPKGLDNGRKACHYDKNNGRWELLDNVLESGLCACCDTQCRTRNKRELNRGIAHPVVLGPLTITD</sequence>
<dbReference type="OMA" id="MIPIMAS"/>
<dbReference type="PANTHER" id="PTHR11576">
    <property type="entry name" value="ZONA PELLUCIDA SPERM-BINDING PROTEIN 3"/>
    <property type="match status" value="1"/>
</dbReference>
<dbReference type="Gene3D" id="2.60.40.3210">
    <property type="entry name" value="Zona pellucida, ZP-N domain"/>
    <property type="match status" value="1"/>
</dbReference>
<dbReference type="InterPro" id="IPR055355">
    <property type="entry name" value="ZP-C"/>
</dbReference>
<feature type="signal peptide" evidence="2">
    <location>
        <begin position="1"/>
        <end position="21"/>
    </location>
</feature>
<feature type="domain" description="ZP" evidence="3">
    <location>
        <begin position="26"/>
        <end position="270"/>
    </location>
</feature>
<keyword evidence="1" id="KW-1015">Disulfide bond</keyword>
<gene>
    <name evidence="4" type="primary">ZP3</name>
    <name evidence="4" type="ORF">AMEX_G10571</name>
</gene>
<dbReference type="Proteomes" id="UP000752171">
    <property type="component" value="Unassembled WGS sequence"/>
</dbReference>
<evidence type="ECO:0000256" key="1">
    <source>
        <dbReference type="ARBA" id="ARBA00023157"/>
    </source>
</evidence>
<dbReference type="OrthoDB" id="9928644at2759"/>
<evidence type="ECO:0000313" key="6">
    <source>
        <dbReference type="Proteomes" id="UP000694621"/>
    </source>
</evidence>
<dbReference type="FunFam" id="2.60.40.4100:FF:000002">
    <property type="entry name" value="Zona pellucida sperm-binding protein 3"/>
    <property type="match status" value="1"/>
</dbReference>
<name>A0A8B9LYI4_ASTMX</name>
<reference evidence="5" key="2">
    <citation type="submission" date="2025-05" db="UniProtKB">
        <authorList>
            <consortium name="Ensembl"/>
        </authorList>
    </citation>
    <scope>IDENTIFICATION</scope>
</reference>
<keyword evidence="2" id="KW-0732">Signal</keyword>
<dbReference type="InterPro" id="IPR042235">
    <property type="entry name" value="ZP-C_dom"/>
</dbReference>
<organism evidence="5 6">
    <name type="scientific">Astyanax mexicanus</name>
    <name type="common">Blind cave fish</name>
    <name type="synonym">Astyanax fasciatus mexicanus</name>
    <dbReference type="NCBI Taxonomy" id="7994"/>
    <lineage>
        <taxon>Eukaryota</taxon>
        <taxon>Metazoa</taxon>
        <taxon>Chordata</taxon>
        <taxon>Craniata</taxon>
        <taxon>Vertebrata</taxon>
        <taxon>Euteleostomi</taxon>
        <taxon>Actinopterygii</taxon>
        <taxon>Neopterygii</taxon>
        <taxon>Teleostei</taxon>
        <taxon>Ostariophysi</taxon>
        <taxon>Characiformes</taxon>
        <taxon>Characoidei</taxon>
        <taxon>Acestrorhamphidae</taxon>
        <taxon>Acestrorhamphinae</taxon>
        <taxon>Astyanax</taxon>
    </lineage>
</organism>
<dbReference type="GO" id="GO:0035803">
    <property type="term" value="P:egg coat formation"/>
    <property type="evidence" value="ECO:0007669"/>
    <property type="project" value="TreeGrafter"/>
</dbReference>
<dbReference type="PANTHER" id="PTHR11576:SF3">
    <property type="entry name" value="SI:CH211-14A17.6-RELATED"/>
    <property type="match status" value="1"/>
</dbReference>
<dbReference type="EMBL" id="JAICCE010000008">
    <property type="protein sequence ID" value="KAG9273813.1"/>
    <property type="molecule type" value="Genomic_DNA"/>
</dbReference>
<dbReference type="GO" id="GO:0007339">
    <property type="term" value="P:binding of sperm to zona pellucida"/>
    <property type="evidence" value="ECO:0007669"/>
    <property type="project" value="TreeGrafter"/>
</dbReference>
<dbReference type="Gene3D" id="2.60.40.4100">
    <property type="entry name" value="Zona pellucida, ZP-C domain"/>
    <property type="match status" value="1"/>
</dbReference>
<dbReference type="PROSITE" id="PS51034">
    <property type="entry name" value="ZP_2"/>
    <property type="match status" value="1"/>
</dbReference>
<reference evidence="4 7" key="1">
    <citation type="submission" date="2021-07" db="EMBL/GenBank/DDBJ databases">
        <authorList>
            <person name="Imarazene B."/>
            <person name="Zahm M."/>
            <person name="Klopp C."/>
            <person name="Cabau C."/>
            <person name="Beille S."/>
            <person name="Jouanno E."/>
            <person name="Castinel A."/>
            <person name="Lluch J."/>
            <person name="Gil L."/>
            <person name="Kuchtly C."/>
            <person name="Lopez Roques C."/>
            <person name="Donnadieu C."/>
            <person name="Parrinello H."/>
            <person name="Journot L."/>
            <person name="Du K."/>
            <person name="Schartl M."/>
            <person name="Retaux S."/>
            <person name="Guiguen Y."/>
        </authorList>
    </citation>
    <scope>NUCLEOTIDE SEQUENCE [LARGE SCALE GENOMIC DNA]</scope>
    <source>
        <strain evidence="4">Pach_M1</strain>
        <tissue evidence="4">Testis</tissue>
    </source>
</reference>
<dbReference type="GO" id="GO:0031012">
    <property type="term" value="C:extracellular matrix"/>
    <property type="evidence" value="ECO:0007669"/>
    <property type="project" value="TreeGrafter"/>
</dbReference>
<evidence type="ECO:0000259" key="3">
    <source>
        <dbReference type="PROSITE" id="PS51034"/>
    </source>
</evidence>
<dbReference type="KEGG" id="amex:103043766"/>
<protein>
    <submittedName>
        <fullName evidence="5">Zona pellucida glycoprotein 3</fullName>
    </submittedName>
    <submittedName>
        <fullName evidence="4">Zona pellucida sperm-binding protein 3-like</fullName>
    </submittedName>
</protein>
<dbReference type="GO" id="GO:2000344">
    <property type="term" value="P:positive regulation of acrosome reaction"/>
    <property type="evidence" value="ECO:0007669"/>
    <property type="project" value="TreeGrafter"/>
</dbReference>
<evidence type="ECO:0000313" key="5">
    <source>
        <dbReference type="Ensembl" id="ENSAMXP00005055434.1"/>
    </source>
</evidence>
<dbReference type="Ensembl" id="ENSAMXT00005059918.1">
    <property type="protein sequence ID" value="ENSAMXP00005055434.1"/>
    <property type="gene ID" value="ENSAMXG00005024703.1"/>
</dbReference>
<accession>A0A8B9LYI4</accession>
<dbReference type="AlphaFoldDB" id="A0A8B9LYI4"/>
<evidence type="ECO:0000256" key="2">
    <source>
        <dbReference type="SAM" id="SignalP"/>
    </source>
</evidence>
<dbReference type="SMART" id="SM00241">
    <property type="entry name" value="ZP"/>
    <property type="match status" value="1"/>
</dbReference>
<dbReference type="GO" id="GO:0032190">
    <property type="term" value="F:acrosin binding"/>
    <property type="evidence" value="ECO:0007669"/>
    <property type="project" value="TreeGrafter"/>
</dbReference>
<dbReference type="InterPro" id="IPR001507">
    <property type="entry name" value="ZP_dom"/>
</dbReference>
<dbReference type="Pfam" id="PF00100">
    <property type="entry name" value="Zona_pellucida"/>
    <property type="match status" value="1"/>
</dbReference>
<feature type="chain" id="PRO_5044669754" evidence="2">
    <location>
        <begin position="22"/>
        <end position="316"/>
    </location>
</feature>
<evidence type="ECO:0000313" key="4">
    <source>
        <dbReference type="EMBL" id="KAG9273813.1"/>
    </source>
</evidence>
<proteinExistence type="predicted"/>